<proteinExistence type="predicted"/>
<evidence type="ECO:0000313" key="2">
    <source>
        <dbReference type="EMBL" id="KAK1354557.1"/>
    </source>
</evidence>
<accession>A0AAD8M003</accession>
<comment type="caution">
    <text evidence="2">The sequence shown here is derived from an EMBL/GenBank/DDBJ whole genome shotgun (WGS) entry which is preliminary data.</text>
</comment>
<dbReference type="InterPro" id="IPR045888">
    <property type="entry name" value="Erv"/>
</dbReference>
<dbReference type="PANTHER" id="PTHR10984:SF82">
    <property type="entry name" value="ENDOPLASMIC RETICULUM VESICLE TRANSPORTER PROTEIN"/>
    <property type="match status" value="1"/>
</dbReference>
<dbReference type="EMBL" id="JAUIZM010000011">
    <property type="protein sequence ID" value="KAK1354557.1"/>
    <property type="molecule type" value="Genomic_DNA"/>
</dbReference>
<sequence>MLGLGICLEKDWFCKYLGRTEAFSQETNPFSASFIKGSKAIRTLRRTCILLERFKISHKINRLAFGYFPGVLNPLDGVQWTQEPPSGMYQYFIKVVPTVYTDATGSTIQSNQ</sequence>
<dbReference type="GO" id="GO:0030134">
    <property type="term" value="C:COPII-coated ER to Golgi transport vesicle"/>
    <property type="evidence" value="ECO:0007669"/>
    <property type="project" value="TreeGrafter"/>
</dbReference>
<reference evidence="2" key="1">
    <citation type="submission" date="2023-02" db="EMBL/GenBank/DDBJ databases">
        <title>Genome of toxic invasive species Heracleum sosnowskyi carries increased number of genes despite the absence of recent whole-genome duplications.</title>
        <authorList>
            <person name="Schelkunov M."/>
            <person name="Shtratnikova V."/>
            <person name="Makarenko M."/>
            <person name="Klepikova A."/>
            <person name="Omelchenko D."/>
            <person name="Novikova G."/>
            <person name="Obukhova E."/>
            <person name="Bogdanov V."/>
            <person name="Penin A."/>
            <person name="Logacheva M."/>
        </authorList>
    </citation>
    <scope>NUCLEOTIDE SEQUENCE</scope>
    <source>
        <strain evidence="2">Hsosn_3</strain>
        <tissue evidence="2">Leaf</tissue>
    </source>
</reference>
<dbReference type="Pfam" id="PF07970">
    <property type="entry name" value="COPIIcoated_ERV"/>
    <property type="match status" value="1"/>
</dbReference>
<organism evidence="2 3">
    <name type="scientific">Heracleum sosnowskyi</name>
    <dbReference type="NCBI Taxonomy" id="360622"/>
    <lineage>
        <taxon>Eukaryota</taxon>
        <taxon>Viridiplantae</taxon>
        <taxon>Streptophyta</taxon>
        <taxon>Embryophyta</taxon>
        <taxon>Tracheophyta</taxon>
        <taxon>Spermatophyta</taxon>
        <taxon>Magnoliopsida</taxon>
        <taxon>eudicotyledons</taxon>
        <taxon>Gunneridae</taxon>
        <taxon>Pentapetalae</taxon>
        <taxon>asterids</taxon>
        <taxon>campanulids</taxon>
        <taxon>Apiales</taxon>
        <taxon>Apiaceae</taxon>
        <taxon>Apioideae</taxon>
        <taxon>apioid superclade</taxon>
        <taxon>Tordylieae</taxon>
        <taxon>Tordyliinae</taxon>
        <taxon>Heracleum</taxon>
    </lineage>
</organism>
<gene>
    <name evidence="2" type="ORF">POM88_047813</name>
</gene>
<protein>
    <recommendedName>
        <fullName evidence="1">Endoplasmic reticulum vesicle transporter C-terminal domain-containing protein</fullName>
    </recommendedName>
</protein>
<dbReference type="InterPro" id="IPR012936">
    <property type="entry name" value="Erv_C"/>
</dbReference>
<dbReference type="Proteomes" id="UP001237642">
    <property type="component" value="Unassembled WGS sequence"/>
</dbReference>
<reference evidence="2" key="2">
    <citation type="submission" date="2023-05" db="EMBL/GenBank/DDBJ databases">
        <authorList>
            <person name="Schelkunov M.I."/>
        </authorList>
    </citation>
    <scope>NUCLEOTIDE SEQUENCE</scope>
    <source>
        <strain evidence="2">Hsosn_3</strain>
        <tissue evidence="2">Leaf</tissue>
    </source>
</reference>
<dbReference type="GO" id="GO:0005783">
    <property type="term" value="C:endoplasmic reticulum"/>
    <property type="evidence" value="ECO:0007669"/>
    <property type="project" value="TreeGrafter"/>
</dbReference>
<keyword evidence="3" id="KW-1185">Reference proteome</keyword>
<feature type="domain" description="Endoplasmic reticulum vesicle transporter C-terminal" evidence="1">
    <location>
        <begin position="51"/>
        <end position="112"/>
    </location>
</feature>
<evidence type="ECO:0000259" key="1">
    <source>
        <dbReference type="Pfam" id="PF07970"/>
    </source>
</evidence>
<dbReference type="PANTHER" id="PTHR10984">
    <property type="entry name" value="ENDOPLASMIC RETICULUM-GOLGI INTERMEDIATE COMPARTMENT PROTEIN"/>
    <property type="match status" value="1"/>
</dbReference>
<dbReference type="AlphaFoldDB" id="A0AAD8M003"/>
<evidence type="ECO:0000313" key="3">
    <source>
        <dbReference type="Proteomes" id="UP001237642"/>
    </source>
</evidence>
<name>A0AAD8M003_9APIA</name>